<reference evidence="2" key="1">
    <citation type="journal article" date="2023" name="Front. Plant Sci.">
        <title>Chromosomal-level genome assembly of Melastoma candidum provides insights into trichome evolution.</title>
        <authorList>
            <person name="Zhong Y."/>
            <person name="Wu W."/>
            <person name="Sun C."/>
            <person name="Zou P."/>
            <person name="Liu Y."/>
            <person name="Dai S."/>
            <person name="Zhou R."/>
        </authorList>
    </citation>
    <scope>NUCLEOTIDE SEQUENCE [LARGE SCALE GENOMIC DNA]</scope>
</reference>
<dbReference type="Proteomes" id="UP001057402">
    <property type="component" value="Chromosome 12"/>
</dbReference>
<sequence>MQIGFTNDRSIPETGKAVIANRQLSDAILASAIGLKGVSPVARQSLASRLSGLMGGGCEDGKEGGNQN</sequence>
<keyword evidence="2" id="KW-1185">Reference proteome</keyword>
<name>A0ACB9KXZ9_9MYRT</name>
<proteinExistence type="predicted"/>
<accession>A0ACB9KXZ9</accession>
<organism evidence="1 2">
    <name type="scientific">Melastoma candidum</name>
    <dbReference type="NCBI Taxonomy" id="119954"/>
    <lineage>
        <taxon>Eukaryota</taxon>
        <taxon>Viridiplantae</taxon>
        <taxon>Streptophyta</taxon>
        <taxon>Embryophyta</taxon>
        <taxon>Tracheophyta</taxon>
        <taxon>Spermatophyta</taxon>
        <taxon>Magnoliopsida</taxon>
        <taxon>eudicotyledons</taxon>
        <taxon>Gunneridae</taxon>
        <taxon>Pentapetalae</taxon>
        <taxon>rosids</taxon>
        <taxon>malvids</taxon>
        <taxon>Myrtales</taxon>
        <taxon>Melastomataceae</taxon>
        <taxon>Melastomatoideae</taxon>
        <taxon>Melastomateae</taxon>
        <taxon>Melastoma</taxon>
    </lineage>
</organism>
<evidence type="ECO:0000313" key="1">
    <source>
        <dbReference type="EMBL" id="KAI4302366.1"/>
    </source>
</evidence>
<gene>
    <name evidence="1" type="ORF">MLD38_038119</name>
</gene>
<protein>
    <submittedName>
        <fullName evidence="1">Uncharacterized protein</fullName>
    </submittedName>
</protein>
<evidence type="ECO:0000313" key="2">
    <source>
        <dbReference type="Proteomes" id="UP001057402"/>
    </source>
</evidence>
<dbReference type="EMBL" id="CM042891">
    <property type="protein sequence ID" value="KAI4302366.1"/>
    <property type="molecule type" value="Genomic_DNA"/>
</dbReference>
<comment type="caution">
    <text evidence="1">The sequence shown here is derived from an EMBL/GenBank/DDBJ whole genome shotgun (WGS) entry which is preliminary data.</text>
</comment>